<comment type="caution">
    <text evidence="1">The sequence shown here is derived from an EMBL/GenBank/DDBJ whole genome shotgun (WGS) entry which is preliminary data.</text>
</comment>
<dbReference type="EMBL" id="BGPR01018132">
    <property type="protein sequence ID" value="GBN78334.1"/>
    <property type="molecule type" value="Genomic_DNA"/>
</dbReference>
<dbReference type="GO" id="GO:0001522">
    <property type="term" value="P:pseudouridine synthesis"/>
    <property type="evidence" value="ECO:0007669"/>
    <property type="project" value="InterPro"/>
</dbReference>
<reference evidence="1 2" key="1">
    <citation type="journal article" date="2019" name="Sci. Rep.">
        <title>Orb-weaving spider Araneus ventricosus genome elucidates the spidroin gene catalogue.</title>
        <authorList>
            <person name="Kono N."/>
            <person name="Nakamura H."/>
            <person name="Ohtoshi R."/>
            <person name="Moran D.A.P."/>
            <person name="Shinohara A."/>
            <person name="Yoshida Y."/>
            <person name="Fujiwara M."/>
            <person name="Mori M."/>
            <person name="Tomita M."/>
            <person name="Arakawa K."/>
        </authorList>
    </citation>
    <scope>NUCLEOTIDE SEQUENCE [LARGE SCALE GENOMIC DNA]</scope>
</reference>
<dbReference type="InterPro" id="IPR020103">
    <property type="entry name" value="PsdUridine_synth_cat_dom_sf"/>
</dbReference>
<dbReference type="Gene3D" id="3.30.2350.10">
    <property type="entry name" value="Pseudouridine synthase"/>
    <property type="match status" value="1"/>
</dbReference>
<dbReference type="GO" id="GO:0009982">
    <property type="term" value="F:pseudouridine synthase activity"/>
    <property type="evidence" value="ECO:0007669"/>
    <property type="project" value="InterPro"/>
</dbReference>
<keyword evidence="2" id="KW-1185">Reference proteome</keyword>
<sequence length="93" mass="11022">IKHQIRVHFGFGLSCPILGDHKYSHLDKLAPQKLQSDLLQRLHVRQSKVRHIPMHIYARSIFIPQYKDGRNLFVMAPMPIHMSKNLQRLKFKK</sequence>
<organism evidence="1 2">
    <name type="scientific">Araneus ventricosus</name>
    <name type="common">Orbweaver spider</name>
    <name type="synonym">Epeira ventricosa</name>
    <dbReference type="NCBI Taxonomy" id="182803"/>
    <lineage>
        <taxon>Eukaryota</taxon>
        <taxon>Metazoa</taxon>
        <taxon>Ecdysozoa</taxon>
        <taxon>Arthropoda</taxon>
        <taxon>Chelicerata</taxon>
        <taxon>Arachnida</taxon>
        <taxon>Araneae</taxon>
        <taxon>Araneomorphae</taxon>
        <taxon>Entelegynae</taxon>
        <taxon>Araneoidea</taxon>
        <taxon>Araneidae</taxon>
        <taxon>Araneus</taxon>
    </lineage>
</organism>
<proteinExistence type="predicted"/>
<feature type="non-terminal residue" evidence="1">
    <location>
        <position position="1"/>
    </location>
</feature>
<dbReference type="GO" id="GO:0003723">
    <property type="term" value="F:RNA binding"/>
    <property type="evidence" value="ECO:0007669"/>
    <property type="project" value="InterPro"/>
</dbReference>
<protein>
    <submittedName>
        <fullName evidence="1">Mitochondrial RNA pseudouridine synthase rpusd4</fullName>
    </submittedName>
</protein>
<dbReference type="AlphaFoldDB" id="A0A4Y2RR92"/>
<evidence type="ECO:0000313" key="1">
    <source>
        <dbReference type="EMBL" id="GBN78334.1"/>
    </source>
</evidence>
<name>A0A4Y2RR92_ARAVE</name>
<dbReference type="SUPFAM" id="SSF55120">
    <property type="entry name" value="Pseudouridine synthase"/>
    <property type="match status" value="1"/>
</dbReference>
<dbReference type="Proteomes" id="UP000499080">
    <property type="component" value="Unassembled WGS sequence"/>
</dbReference>
<evidence type="ECO:0000313" key="2">
    <source>
        <dbReference type="Proteomes" id="UP000499080"/>
    </source>
</evidence>
<gene>
    <name evidence="1" type="primary">rpusd4</name>
    <name evidence="1" type="ORF">AVEN_131338_1</name>
</gene>
<accession>A0A4Y2RR92</accession>
<dbReference type="OrthoDB" id="418349at2759"/>